<dbReference type="EnsemblPlants" id="AET3Gv21014400.7">
    <property type="protein sequence ID" value="AET3Gv21014400.7"/>
    <property type="gene ID" value="AET3Gv21014400"/>
</dbReference>
<reference evidence="3" key="2">
    <citation type="journal article" date="2017" name="Nat. Plants">
        <title>The Aegilops tauschii genome reveals multiple impacts of transposons.</title>
        <authorList>
            <person name="Zhao G."/>
            <person name="Zou C."/>
            <person name="Li K."/>
            <person name="Wang K."/>
            <person name="Li T."/>
            <person name="Gao L."/>
            <person name="Zhang X."/>
            <person name="Wang H."/>
            <person name="Yang Z."/>
            <person name="Liu X."/>
            <person name="Jiang W."/>
            <person name="Mao L."/>
            <person name="Kong X."/>
            <person name="Jiao Y."/>
            <person name="Jia J."/>
        </authorList>
    </citation>
    <scope>NUCLEOTIDE SEQUENCE [LARGE SCALE GENOMIC DNA]</scope>
    <source>
        <strain evidence="3">cv. AL8/78</strain>
    </source>
</reference>
<sequence>RPLRPWSTTNAITAKVTTATGAPWWLTVVYGPQEDADKISFMQELCEIGIDCPGPWMLCGDFNLILRDEDKNNGNLCRRMMGRFRRLVNDLALKEMYLNGRRFTWSNEQSPPTLVHLDRVFCTSDWEDAHGDCHLRCLAAVVSDHWPLLLDCSPTHASHRRFHFEDFWLWLEGFHYTVVTAWGSVQDPDPFRRLVLRLQATARKLTSWSARSKGNIRDKMAISRELISRFDKAQEDRVLSPPEDWLRRQLKISYLGLASLERMIARQRARITTLKDGDANTTFFHRQCSFHWQKNHIHSLTVDGHVIADQEGMAQAAFSHFDELLGSALTRGHSLDLSQLIEPCDLTSLDAPFSPDEIGNAVKSLPPRKAPGPDGFTAEFL</sequence>
<dbReference type="Pfam" id="PF03372">
    <property type="entry name" value="Exo_endo_phos"/>
    <property type="match status" value="1"/>
</dbReference>
<reference evidence="2" key="5">
    <citation type="journal article" date="2021" name="G3 (Bethesda)">
        <title>Aegilops tauschii genome assembly Aet v5.0 features greater sequence contiguity and improved annotation.</title>
        <authorList>
            <person name="Wang L."/>
            <person name="Zhu T."/>
            <person name="Rodriguez J.C."/>
            <person name="Deal K.R."/>
            <person name="Dubcovsky J."/>
            <person name="McGuire P.E."/>
            <person name="Lux T."/>
            <person name="Spannagl M."/>
            <person name="Mayer K.F.X."/>
            <person name="Baldrich P."/>
            <person name="Meyers B.C."/>
            <person name="Huo N."/>
            <person name="Gu Y.Q."/>
            <person name="Zhou H."/>
            <person name="Devos K.M."/>
            <person name="Bennetzen J.L."/>
            <person name="Unver T."/>
            <person name="Budak H."/>
            <person name="Gulick P.J."/>
            <person name="Galiba G."/>
            <person name="Kalapos B."/>
            <person name="Nelson D.R."/>
            <person name="Li P."/>
            <person name="You F.M."/>
            <person name="Luo M.C."/>
            <person name="Dvorak J."/>
        </authorList>
    </citation>
    <scope>NUCLEOTIDE SEQUENCE [LARGE SCALE GENOMIC DNA]</scope>
    <source>
        <strain evidence="2">cv. AL8/78</strain>
    </source>
</reference>
<reference evidence="2" key="3">
    <citation type="journal article" date="2017" name="Nature">
        <title>Genome sequence of the progenitor of the wheat D genome Aegilops tauschii.</title>
        <authorList>
            <person name="Luo M.C."/>
            <person name="Gu Y.Q."/>
            <person name="Puiu D."/>
            <person name="Wang H."/>
            <person name="Twardziok S.O."/>
            <person name="Deal K.R."/>
            <person name="Huo N."/>
            <person name="Zhu T."/>
            <person name="Wang L."/>
            <person name="Wang Y."/>
            <person name="McGuire P.E."/>
            <person name="Liu S."/>
            <person name="Long H."/>
            <person name="Ramasamy R.K."/>
            <person name="Rodriguez J.C."/>
            <person name="Van S.L."/>
            <person name="Yuan L."/>
            <person name="Wang Z."/>
            <person name="Xia Z."/>
            <person name="Xiao L."/>
            <person name="Anderson O.D."/>
            <person name="Ouyang S."/>
            <person name="Liang Y."/>
            <person name="Zimin A.V."/>
            <person name="Pertea G."/>
            <person name="Qi P."/>
            <person name="Bennetzen J.L."/>
            <person name="Dai X."/>
            <person name="Dawson M.W."/>
            <person name="Muller H.G."/>
            <person name="Kugler K."/>
            <person name="Rivarola-Duarte L."/>
            <person name="Spannagl M."/>
            <person name="Mayer K.F.X."/>
            <person name="Lu F.H."/>
            <person name="Bevan M.W."/>
            <person name="Leroy P."/>
            <person name="Li P."/>
            <person name="You F.M."/>
            <person name="Sun Q."/>
            <person name="Liu Z."/>
            <person name="Lyons E."/>
            <person name="Wicker T."/>
            <person name="Salzberg S.L."/>
            <person name="Devos K.M."/>
            <person name="Dvorak J."/>
        </authorList>
    </citation>
    <scope>NUCLEOTIDE SEQUENCE [LARGE SCALE GENOMIC DNA]</scope>
    <source>
        <strain evidence="2">cv. AL8/78</strain>
    </source>
</reference>
<protein>
    <recommendedName>
        <fullName evidence="1">Endonuclease/exonuclease/phosphatase domain-containing protein</fullName>
    </recommendedName>
</protein>
<evidence type="ECO:0000313" key="3">
    <source>
        <dbReference type="Proteomes" id="UP000015105"/>
    </source>
</evidence>
<dbReference type="InterPro" id="IPR036691">
    <property type="entry name" value="Endo/exonu/phosph_ase_sf"/>
</dbReference>
<dbReference type="PANTHER" id="PTHR33710:SF48">
    <property type="entry name" value="OS02G0307075 PROTEIN"/>
    <property type="match status" value="1"/>
</dbReference>
<dbReference type="PANTHER" id="PTHR33710">
    <property type="entry name" value="BNAC02G09200D PROTEIN"/>
    <property type="match status" value="1"/>
</dbReference>
<dbReference type="SUPFAM" id="SSF56219">
    <property type="entry name" value="DNase I-like"/>
    <property type="match status" value="1"/>
</dbReference>
<dbReference type="Proteomes" id="UP000015105">
    <property type="component" value="Chromosome 3D"/>
</dbReference>
<dbReference type="Gramene" id="AET3Gv21014400.7">
    <property type="protein sequence ID" value="AET3Gv21014400.7"/>
    <property type="gene ID" value="AET3Gv21014400"/>
</dbReference>
<reference evidence="2" key="4">
    <citation type="submission" date="2019-03" db="UniProtKB">
        <authorList>
            <consortium name="EnsemblPlants"/>
        </authorList>
    </citation>
    <scope>IDENTIFICATION</scope>
</reference>
<accession>A0A453GGX9</accession>
<dbReference type="Gene3D" id="3.60.10.10">
    <property type="entry name" value="Endonuclease/exonuclease/phosphatase"/>
    <property type="match status" value="1"/>
</dbReference>
<feature type="domain" description="Endonuclease/exonuclease/phosphatase" evidence="1">
    <location>
        <begin position="26"/>
        <end position="145"/>
    </location>
</feature>
<organism evidence="2 3">
    <name type="scientific">Aegilops tauschii subsp. strangulata</name>
    <name type="common">Goatgrass</name>
    <dbReference type="NCBI Taxonomy" id="200361"/>
    <lineage>
        <taxon>Eukaryota</taxon>
        <taxon>Viridiplantae</taxon>
        <taxon>Streptophyta</taxon>
        <taxon>Embryophyta</taxon>
        <taxon>Tracheophyta</taxon>
        <taxon>Spermatophyta</taxon>
        <taxon>Magnoliopsida</taxon>
        <taxon>Liliopsida</taxon>
        <taxon>Poales</taxon>
        <taxon>Poaceae</taxon>
        <taxon>BOP clade</taxon>
        <taxon>Pooideae</taxon>
        <taxon>Triticodae</taxon>
        <taxon>Triticeae</taxon>
        <taxon>Triticinae</taxon>
        <taxon>Aegilops</taxon>
    </lineage>
</organism>
<dbReference type="InterPro" id="IPR005135">
    <property type="entry name" value="Endo/exonuclease/phosphatase"/>
</dbReference>
<name>A0A453GGX9_AEGTS</name>
<reference evidence="3" key="1">
    <citation type="journal article" date="2014" name="Science">
        <title>Ancient hybridizations among the ancestral genomes of bread wheat.</title>
        <authorList>
            <consortium name="International Wheat Genome Sequencing Consortium,"/>
            <person name="Marcussen T."/>
            <person name="Sandve S.R."/>
            <person name="Heier L."/>
            <person name="Spannagl M."/>
            <person name="Pfeifer M."/>
            <person name="Jakobsen K.S."/>
            <person name="Wulff B.B."/>
            <person name="Steuernagel B."/>
            <person name="Mayer K.F."/>
            <person name="Olsen O.A."/>
        </authorList>
    </citation>
    <scope>NUCLEOTIDE SEQUENCE [LARGE SCALE GENOMIC DNA]</scope>
    <source>
        <strain evidence="3">cv. AL8/78</strain>
    </source>
</reference>
<dbReference type="STRING" id="200361.A0A453GGX9"/>
<keyword evidence="3" id="KW-1185">Reference proteome</keyword>
<proteinExistence type="predicted"/>
<dbReference type="GO" id="GO:0003824">
    <property type="term" value="F:catalytic activity"/>
    <property type="evidence" value="ECO:0007669"/>
    <property type="project" value="InterPro"/>
</dbReference>
<evidence type="ECO:0000313" key="2">
    <source>
        <dbReference type="EnsemblPlants" id="AET3Gv21014400.7"/>
    </source>
</evidence>
<dbReference type="AlphaFoldDB" id="A0A453GGX9"/>
<evidence type="ECO:0000259" key="1">
    <source>
        <dbReference type="Pfam" id="PF03372"/>
    </source>
</evidence>